<dbReference type="CTD" id="1755"/>
<feature type="region of interest" description="Disordered" evidence="16">
    <location>
        <begin position="130"/>
        <end position="149"/>
    </location>
</feature>
<evidence type="ECO:0000259" key="17">
    <source>
        <dbReference type="PROSITE" id="PS01180"/>
    </source>
</evidence>
<evidence type="ECO:0000256" key="12">
    <source>
        <dbReference type="ARBA" id="ARBA00030560"/>
    </source>
</evidence>
<keyword evidence="7" id="KW-0677">Repeat</keyword>
<feature type="disulfide bond" evidence="15">
    <location>
        <begin position="1408"/>
        <end position="1472"/>
    </location>
</feature>
<feature type="disulfide bond" evidence="15">
    <location>
        <begin position="194"/>
        <end position="255"/>
    </location>
</feature>
<dbReference type="SMART" id="SM00241">
    <property type="entry name" value="ZP"/>
    <property type="match status" value="2"/>
</dbReference>
<feature type="disulfide bond" evidence="15">
    <location>
        <begin position="181"/>
        <end position="245"/>
    </location>
</feature>
<gene>
    <name evidence="21" type="primary">DMBT1</name>
</gene>
<feature type="disulfide bond" evidence="15">
    <location>
        <begin position="2093"/>
        <end position="2154"/>
    </location>
</feature>
<feature type="domain" description="SRCR" evidence="18">
    <location>
        <begin position="1383"/>
        <end position="1483"/>
    </location>
</feature>
<feature type="disulfide bond" evidence="15">
    <location>
        <begin position="2223"/>
        <end position="2284"/>
    </location>
</feature>
<feature type="disulfide bond" evidence="15">
    <location>
        <begin position="2343"/>
        <end position="2404"/>
    </location>
</feature>
<evidence type="ECO:0000256" key="7">
    <source>
        <dbReference type="ARBA" id="ARBA00022737"/>
    </source>
</evidence>
<feature type="disulfide bond" evidence="15">
    <location>
        <begin position="992"/>
        <end position="1002"/>
    </location>
</feature>
<dbReference type="Gene3D" id="2.60.40.4100">
    <property type="entry name" value="Zona pellucida, ZP-C domain"/>
    <property type="match status" value="2"/>
</dbReference>
<feature type="disulfide bond" evidence="15">
    <location>
        <begin position="1421"/>
        <end position="1482"/>
    </location>
</feature>
<evidence type="ECO:0000256" key="2">
    <source>
        <dbReference type="ARBA" id="ARBA00009931"/>
    </source>
</evidence>
<protein>
    <recommendedName>
        <fullName evidence="13">Scavenger receptor cysteine-rich domain-containing protein DMBT1</fullName>
    </recommendedName>
    <alternativeName>
        <fullName evidence="14">Deleted in malignant brain tumors 1 protein</fullName>
    </alternativeName>
    <alternativeName>
        <fullName evidence="12">Hensin</fullName>
    </alternativeName>
</protein>
<feature type="disulfide bond" evidence="15">
    <location>
        <begin position="1226"/>
        <end position="1287"/>
    </location>
</feature>
<feature type="domain" description="SRCR" evidence="18">
    <location>
        <begin position="156"/>
        <end position="256"/>
    </location>
</feature>
<dbReference type="InterPro" id="IPR055355">
    <property type="entry name" value="ZP-C"/>
</dbReference>
<feature type="disulfide bond" evidence="15">
    <location>
        <begin position="2494"/>
        <end position="2555"/>
    </location>
</feature>
<feature type="domain" description="SRCR" evidence="18">
    <location>
        <begin position="1212"/>
        <end position="1288"/>
    </location>
</feature>
<feature type="disulfide bond" evidence="15">
    <location>
        <begin position="1213"/>
        <end position="1277"/>
    </location>
</feature>
<dbReference type="InterPro" id="IPR042235">
    <property type="entry name" value="ZP-C_dom"/>
</dbReference>
<comment type="caution">
    <text evidence="15">Lacks conserved residue(s) required for the propagation of feature annotation.</text>
</comment>
<feature type="domain" description="SRCR" evidence="18">
    <location>
        <begin position="1921"/>
        <end position="2021"/>
    </location>
</feature>
<dbReference type="PANTHER" id="PTHR48071:SF15">
    <property type="entry name" value="SRCR DOMAIN-CONTAINING PROTEIN"/>
    <property type="match status" value="1"/>
</dbReference>
<dbReference type="PANTHER" id="PTHR48071">
    <property type="entry name" value="SRCR DOMAIN-CONTAINING PROTEIN"/>
    <property type="match status" value="1"/>
</dbReference>
<feature type="domain" description="SRCR" evidence="18">
    <location>
        <begin position="1485"/>
        <end position="1523"/>
    </location>
</feature>
<keyword evidence="11" id="KW-0325">Glycoprotein</keyword>
<feature type="domain" description="CUB" evidence="17">
    <location>
        <begin position="1303"/>
        <end position="1350"/>
    </location>
</feature>
<evidence type="ECO:0000256" key="4">
    <source>
        <dbReference type="ARBA" id="ARBA00022473"/>
    </source>
</evidence>
<feature type="disulfide bond" evidence="15">
    <location>
        <begin position="948"/>
        <end position="1012"/>
    </location>
</feature>
<feature type="disulfide bond" evidence="15">
    <location>
        <begin position="44"/>
        <end position="108"/>
    </location>
</feature>
<feature type="disulfide bond" evidence="15">
    <location>
        <begin position="1178"/>
        <end position="1188"/>
    </location>
</feature>
<dbReference type="InterPro" id="IPR001507">
    <property type="entry name" value="ZP_dom"/>
</dbReference>
<dbReference type="GO" id="GO:0015031">
    <property type="term" value="P:protein transport"/>
    <property type="evidence" value="ECO:0007669"/>
    <property type="project" value="UniProtKB-KW"/>
</dbReference>
<feature type="disulfide bond" evidence="15">
    <location>
        <begin position="2374"/>
        <end position="2384"/>
    </location>
</feature>
<feature type="domain" description="SRCR" evidence="18">
    <location>
        <begin position="1673"/>
        <end position="1773"/>
    </location>
</feature>
<feature type="disulfide bond" evidence="15">
    <location>
        <begin position="1711"/>
        <end position="1772"/>
    </location>
</feature>
<feature type="domain" description="SRCR" evidence="18">
    <location>
        <begin position="2456"/>
        <end position="2556"/>
    </location>
</feature>
<dbReference type="SUPFAM" id="SSF49854">
    <property type="entry name" value="Spermadhesin, CUB domain"/>
    <property type="match status" value="4"/>
</dbReference>
<organism evidence="20 21">
    <name type="scientific">Hipposideros armiger</name>
    <name type="common">Great Himalayan leaf-nosed bat</name>
    <dbReference type="NCBI Taxonomy" id="186990"/>
    <lineage>
        <taxon>Eukaryota</taxon>
        <taxon>Metazoa</taxon>
        <taxon>Chordata</taxon>
        <taxon>Craniata</taxon>
        <taxon>Vertebrata</taxon>
        <taxon>Euteleostomi</taxon>
        <taxon>Mammalia</taxon>
        <taxon>Eutheria</taxon>
        <taxon>Laurasiatheria</taxon>
        <taxon>Chiroptera</taxon>
        <taxon>Yinpterochiroptera</taxon>
        <taxon>Rhinolophoidea</taxon>
        <taxon>Hipposideridae</taxon>
        <taxon>Hipposideros</taxon>
    </lineage>
</organism>
<evidence type="ECO:0000256" key="16">
    <source>
        <dbReference type="SAM" id="MobiDB-lite"/>
    </source>
</evidence>
<dbReference type="InterPro" id="IPR035914">
    <property type="entry name" value="Sperma_CUB_dom_sf"/>
</dbReference>
<dbReference type="FunFam" id="3.10.250.10:FF:000009">
    <property type="entry name" value="WC1"/>
    <property type="match status" value="1"/>
</dbReference>
<dbReference type="GO" id="GO:0030154">
    <property type="term" value="P:cell differentiation"/>
    <property type="evidence" value="ECO:0007669"/>
    <property type="project" value="UniProtKB-KW"/>
</dbReference>
<dbReference type="Gene3D" id="2.60.40.3210">
    <property type="entry name" value="Zona pellucida, ZP-N domain"/>
    <property type="match status" value="2"/>
</dbReference>
<evidence type="ECO:0000259" key="18">
    <source>
        <dbReference type="PROSITE" id="PS50287"/>
    </source>
</evidence>
<dbReference type="SMART" id="SM00202">
    <property type="entry name" value="SR"/>
    <property type="match status" value="13"/>
</dbReference>
<keyword evidence="20" id="KW-1185">Reference proteome</keyword>
<comment type="subcellular location">
    <subcellularLocation>
        <location evidence="1">Secreted</location>
    </subcellularLocation>
</comment>
<dbReference type="Pfam" id="PF23344">
    <property type="entry name" value="ZP-N"/>
    <property type="match status" value="2"/>
</dbReference>
<evidence type="ECO:0000256" key="10">
    <source>
        <dbReference type="ARBA" id="ARBA00023157"/>
    </source>
</evidence>
<feature type="disulfide bond" evidence="15">
    <location>
        <begin position="311"/>
        <end position="321"/>
    </location>
</feature>
<evidence type="ECO:0000256" key="13">
    <source>
        <dbReference type="ARBA" id="ARBA00047197"/>
    </source>
</evidence>
<dbReference type="Pfam" id="PF00431">
    <property type="entry name" value="CUB"/>
    <property type="match status" value="3"/>
</dbReference>
<dbReference type="FunFam" id="2.60.120.290:FF:000004">
    <property type="entry name" value="Metalloendopeptidase"/>
    <property type="match status" value="3"/>
</dbReference>
<dbReference type="InterPro" id="IPR001190">
    <property type="entry name" value="SRCR"/>
</dbReference>
<feature type="domain" description="CUB" evidence="17">
    <location>
        <begin position="1551"/>
        <end position="1662"/>
    </location>
</feature>
<dbReference type="Gene3D" id="2.60.120.290">
    <property type="entry name" value="Spermadhesin, CUB domain"/>
    <property type="match status" value="4"/>
</dbReference>
<evidence type="ECO:0000256" key="6">
    <source>
        <dbReference type="ARBA" id="ARBA00022729"/>
    </source>
</evidence>
<keyword evidence="5" id="KW-0964">Secreted</keyword>
<dbReference type="PROSITE" id="PS50287">
    <property type="entry name" value="SRCR_2"/>
    <property type="match status" value="14"/>
</dbReference>
<keyword evidence="9" id="KW-0653">Protein transport</keyword>
<feature type="domain" description="ZP" evidence="19">
    <location>
        <begin position="2585"/>
        <end position="2827"/>
    </location>
</feature>
<comment type="similarity">
    <text evidence="2">Belongs to the DMBT1 family.</text>
</comment>
<feature type="domain" description="SRCR" evidence="18">
    <location>
        <begin position="923"/>
        <end position="1023"/>
    </location>
</feature>
<sequence>MKGCPCLNSGTETESILALRLVNGGDRCQGRVEVLYQGSWGTVCDDGWNTNDANVVCRQLDCGLAWLAPGGARFGQGSGPIFLDDVSCSGHESHLWNCPHRGWNSHNCNHGEDAGVVCSGAQPQYTFAPDTWPSTSTPEATAPTTTGTATESSLALRLVNGGDRCEGRVEVLYRGSWGTVCDDGWDTNDANVVCRQLGCGWARSAPGSARFGQGSGPIVLDDVSCSGHESHLWSCPHRGWNSHNCNHGEDAGVICSGSVRQAQAVDRGKGGAGRALAVSMHSAYWDMSSMLSPSPHSRQGSGPIVLDDVSCSGHESHLWSCPHRGWNSHNCNHGEDAGVICSAAWPQHTTTPDWWYTTTPYYDWWYTSSTTPEANYACGGLLSQSSGRFSSPFYPGNYPNNARCVWDIEVQNNDRVTLVFRNVQLEGGCNYDYIEVFDGPYHSSPLLARVCDVANRSFTSSSNFMSVRFVSDGSITRRGFQAEYYSSPSNDSTKLLCLQNQMQANVSRSYLQSLGYSAWDLAIPTWNETYQCKPQITSSQVTFTIPYSGCGTTQKVDNDTIIYSNFLKTAVSSGHIKRRGDLHIHISCKMLQDNWVNTMYIANDNIEVEEVQYGHFDVNISFYTSSSFSHPVTSSPYYVNLNQNLYLQAEILHSEASLALFVDTCVASPNSNDFTSLTYDLIRSGCVKDETYQSYYQPSPRIARFKFNSFHFLNRFPTVYLQCKMVVCRAYDPSSRCHRGCIVRSKRDVGSYQEKVDVVLGPIQLQASHVKKRSLAPVDMKSGVGRAVETTSSDAITLHRDHSPYCHPDFDILSFPYLPMAGVEEKASSQVSYRSTATFVGVFLVVALAVVPITLRRSFHTPPGSLPSMGRPAFLLCLLLFHVAIRQEAVCSRRDIRRHRERPWKRSTLPGTPVEQRDSWPQLQLVNGSGGCSGRVEVFYHGQRGRVCDDRWDLHDADVVCRQLNCGHALAAPVEAHFGEGEGKFLLDDVDCTGRESSLGQCPHAGWSLHNCGPGEDASVICSETEHLKPALGDGNSATILSVLPAAISTQLSPTTAAHSASAALSASTIPEDVNHPTISSELPVVDLPSLSHRADDLWPSSSEAWPMLRLVNGSGRCSGWVEVFYQGNWGSVCSDGWGLKEAHVVCRQLGCGQAVSASLGTHFSPGFGKILLDNVHCSGEERHLALCAHDTWFTHNCDHQNAGAICSEAELCDDLWDLTEATVVCQQLQCGQAVAAPTGAHFGAGSGKIMLGDVQCTGRESHLGQCVRKDEAGHNCGHLEDASVVCTGADPTAAQPTEKSSCGSIITNSSGAIRNPPQNEMHNNITCVWEIRANVSDQIRLAFPYLSDLALLFLLADGFSEPSLTTASEAWTPPPAGAWMAVRLMNGTGRCSGRVEVLIQGTWWTVCDDLWDLTEATVVCQQLQCGQAVAAPTGAHFGAGSGKIMLGDVQCTGRESHLGQCVREDEAGHNCGHLEDASVVCTVWDLNEAKVVCRQLGCGRAIAAPGKAHFGLGSGDILLDNLYIPFFMHADAGGWVPDVTPTPSGGSNACGGIVSSPSGAFSSPRYPENYPTDIQCVWEIHVNKKFRIKLMIPSLKLEDIYGCPYDFIEVFDGRQVASPSMGRFCAGSELMFLSSSNIITVVFRSDAMVTNTGFYTLYNAIQQDGSESGVSLRLVNGSHRCEGRVEVFYNGTWGTVCDDNWDLTDARVVCQQLSCGEAVSAPAQSYFEGGIGPIILSDIQCTGNEATVWQCTHNGWFSHNCGHHEDASAICTGVDGSSKAGPTDSTGDSPPTDENFHCGGLLTNASGSFSSPWYPKKYPTNVVCAWDIQVDTRAHVKLTFEVLKLENFYGCPYDFLEIFDGPQSESLSLGRFCSSTTPIFTSSSNRLTVVFHSDAIITNIGFYATYESLVPDENNTDVALRLTNGRHRCEGRVELQYNGTWGTVCDDSWDLRDAQVVCRQLACGMAVSAPQRAHFDRGQGPIALDDVECVGTEGRLWRCLHNGWFSHNCSHHEDAGVICSASLTYSTPSATVSHLTSAPFPKPTDVPTSTGLGLRLVNGSSRCEGRVEVYHANTWGTVCDDSWSIEDAHVVCRQLGCGLAVSALPGASFSPGSGSILLDVVNCTGRESSLGQCLHGGWFTHNCGHHEDAGVICSDSAASGPPGIFSPTPAKQPGVFHPIDLPVVRLANGKSRCEGRVEIQHNGTWGTVCDDLWSLSAAQVVCRQLGCGAALAAPRNSLFGDGFGPIFLDDVWCMGNETSLGRCHHFGLSVHNCGHHEDAGAICSAAEVVPESAETAPTVDLAVIRLVDGRNRCEGRVEVYHDDTWGTVCDDLWGINAAHVVCQQLDCGEGVRAPQSGHFGEGVGGIFLDDVQCQGNETTLGQCQHRGLSVHNCGHHEDAGVVCSASVMEMATSPASISTAVTSTPDASLTSAEVDIPSDTTPTSGKEPSSPDPPLRLVDGRSRCEGRVEVWHQGVWGTVCDDYWNIKNARVVCRLLGCGHALRALGRCRFGRGSGPILLDNVRCEGTEDALEHCAHSGWAQHDCQHQEDAGVVCAAPAIPPAVGGPTLNGEADSTVPKDNAQLSCLPHFFQVTIDRGYLRRLGYSSWDVRLNDEHCRPQVTGRYLIFNIPYGHCGTVQQESLGSLSYSNSIRGRIRGHPGPVIVRHRVPQLKFTCRVDGPSAIEIVPGADTPRQSAGHDVSISFLELPVSQHVGRAGPYYASQRNEVILQATLHSPNPSLTLSVDTCVASPDPRDFTTVKYDLIRQGCIKDNTYVNLHSHQKNMAQFKFNAFNFLNSYDVIYLQCEVAVCKVGDHSSPCSRGCAGRNKRGAGPVEAMEDQTEHFQMVGPLEIHKGTDQSKDSM</sequence>
<accession>A0A8B7THX9</accession>
<evidence type="ECO:0000256" key="3">
    <source>
        <dbReference type="ARBA" id="ARBA00022448"/>
    </source>
</evidence>
<keyword evidence="3" id="KW-0813">Transport</keyword>
<dbReference type="Gene3D" id="3.10.250.10">
    <property type="entry name" value="SRCR-like domain"/>
    <property type="match status" value="14"/>
</dbReference>
<feature type="disulfide bond" evidence="15">
    <location>
        <begin position="2124"/>
        <end position="2134"/>
    </location>
</feature>
<dbReference type="GeneID" id="109396921"/>
<evidence type="ECO:0000256" key="1">
    <source>
        <dbReference type="ARBA" id="ARBA00004613"/>
    </source>
</evidence>
<feature type="disulfide bond" evidence="15">
    <location>
        <begin position="1946"/>
        <end position="2010"/>
    </location>
</feature>
<dbReference type="KEGG" id="hai:109396921"/>
<dbReference type="CDD" id="cd00041">
    <property type="entry name" value="CUB"/>
    <property type="match status" value="3"/>
</dbReference>
<keyword evidence="4" id="KW-0217">Developmental protein</keyword>
<feature type="disulfide bond" evidence="15">
    <location>
        <begin position="225"/>
        <end position="235"/>
    </location>
</feature>
<dbReference type="FunFam" id="3.10.250.10:FF:000003">
    <property type="entry name" value="Deleted in malignant brain tumors 1"/>
    <property type="match status" value="5"/>
</dbReference>
<feature type="disulfide bond" evidence="15">
    <location>
        <begin position="57"/>
        <end position="118"/>
    </location>
</feature>
<feature type="disulfide bond" evidence="15">
    <location>
        <begin position="2210"/>
        <end position="2274"/>
    </location>
</feature>
<feature type="disulfide bond" evidence="15">
    <location>
        <begin position="1742"/>
        <end position="1752"/>
    </location>
</feature>
<feature type="disulfide bond" evidence="15">
    <location>
        <begin position="1959"/>
        <end position="2020"/>
    </location>
</feature>
<keyword evidence="10 15" id="KW-1015">Disulfide bond</keyword>
<keyword evidence="6" id="KW-0732">Signal</keyword>
<feature type="domain" description="ZP" evidence="19">
    <location>
        <begin position="496"/>
        <end position="744"/>
    </location>
</feature>
<feature type="compositionally biased region" description="Low complexity" evidence="16">
    <location>
        <begin position="131"/>
        <end position="149"/>
    </location>
</feature>
<keyword evidence="8" id="KW-0221">Differentiation</keyword>
<dbReference type="GO" id="GO:0005886">
    <property type="term" value="C:plasma membrane"/>
    <property type="evidence" value="ECO:0007669"/>
    <property type="project" value="TreeGrafter"/>
</dbReference>
<feature type="disulfide bond" evidence="15">
    <location>
        <begin position="2525"/>
        <end position="2535"/>
    </location>
</feature>
<feature type="disulfide bond" evidence="15">
    <location>
        <begin position="1134"/>
        <end position="1198"/>
    </location>
</feature>
<proteinExistence type="inferred from homology"/>
<dbReference type="GO" id="GO:0005576">
    <property type="term" value="C:extracellular region"/>
    <property type="evidence" value="ECO:0007669"/>
    <property type="project" value="UniProtKB-SubCell"/>
</dbReference>
<dbReference type="RefSeq" id="XP_019524709.1">
    <property type="nucleotide sequence ID" value="XM_019669164.1"/>
</dbReference>
<feature type="region of interest" description="Disordered" evidence="16">
    <location>
        <begin position="2419"/>
        <end position="2458"/>
    </location>
</feature>
<feature type="compositionally biased region" description="Polar residues" evidence="16">
    <location>
        <begin position="2439"/>
        <end position="2448"/>
    </location>
</feature>
<feature type="domain" description="SRCR" evidence="18">
    <location>
        <begin position="19"/>
        <end position="119"/>
    </location>
</feature>
<dbReference type="OrthoDB" id="10063988at2759"/>
<dbReference type="Proteomes" id="UP000694851">
    <property type="component" value="Unplaced"/>
</dbReference>
<dbReference type="InterPro" id="IPR055356">
    <property type="entry name" value="ZP-N"/>
</dbReference>
<evidence type="ECO:0000313" key="20">
    <source>
        <dbReference type="Proteomes" id="UP000694851"/>
    </source>
</evidence>
<feature type="disulfide bond" evidence="15">
    <location>
        <begin position="2080"/>
        <end position="2144"/>
    </location>
</feature>
<evidence type="ECO:0000259" key="19">
    <source>
        <dbReference type="PROSITE" id="PS51034"/>
    </source>
</evidence>
<dbReference type="Pfam" id="PF00100">
    <property type="entry name" value="Zona_pellucida"/>
    <property type="match status" value="2"/>
</dbReference>
<evidence type="ECO:0000313" key="21">
    <source>
        <dbReference type="RefSeq" id="XP_019524709.1"/>
    </source>
</evidence>
<feature type="disulfide bond" evidence="15">
    <location>
        <begin position="2481"/>
        <end position="2545"/>
    </location>
</feature>
<feature type="domain" description="SRCR" evidence="18">
    <location>
        <begin position="271"/>
        <end position="342"/>
    </location>
</feature>
<feature type="disulfide bond" evidence="15">
    <location>
        <begin position="1698"/>
        <end position="1762"/>
    </location>
</feature>
<name>A0A8B7THX9_HIPAR</name>
<evidence type="ECO:0000256" key="15">
    <source>
        <dbReference type="PROSITE-ProRule" id="PRU00196"/>
    </source>
</evidence>
<dbReference type="PRINTS" id="PR00258">
    <property type="entry name" value="SPERACTRCPTR"/>
</dbReference>
<feature type="disulfide bond" evidence="15">
    <location>
        <begin position="2254"/>
        <end position="2264"/>
    </location>
</feature>
<dbReference type="PROSITE" id="PS00682">
    <property type="entry name" value="ZP_1"/>
    <property type="match status" value="1"/>
</dbReference>
<dbReference type="SUPFAM" id="SSF56487">
    <property type="entry name" value="SRCR-like"/>
    <property type="match status" value="14"/>
</dbReference>
<feature type="domain" description="CUB" evidence="17">
    <location>
        <begin position="1799"/>
        <end position="1910"/>
    </location>
</feature>
<feature type="disulfide bond" evidence="15">
    <location>
        <begin position="88"/>
        <end position="98"/>
    </location>
</feature>
<evidence type="ECO:0000256" key="14">
    <source>
        <dbReference type="ARBA" id="ARBA00047200"/>
    </source>
</evidence>
<dbReference type="Pfam" id="PF00530">
    <property type="entry name" value="SRCR"/>
    <property type="match status" value="13"/>
</dbReference>
<dbReference type="PROSITE" id="PS00420">
    <property type="entry name" value="SRCR_1"/>
    <property type="match status" value="5"/>
</dbReference>
<feature type="domain" description="SRCR" evidence="18">
    <location>
        <begin position="1109"/>
        <end position="1208"/>
    </location>
</feature>
<dbReference type="InterPro" id="IPR000859">
    <property type="entry name" value="CUB_dom"/>
</dbReference>
<feature type="domain" description="CUB" evidence="17">
    <location>
        <begin position="378"/>
        <end position="487"/>
    </location>
</feature>
<feature type="domain" description="SRCR" evidence="18">
    <location>
        <begin position="2055"/>
        <end position="2155"/>
    </location>
</feature>
<dbReference type="GO" id="GO:0004252">
    <property type="term" value="F:serine-type endopeptidase activity"/>
    <property type="evidence" value="ECO:0007669"/>
    <property type="project" value="TreeGrafter"/>
</dbReference>
<feature type="disulfide bond" evidence="15">
    <location>
        <begin position="1257"/>
        <end position="1267"/>
    </location>
</feature>
<dbReference type="InterPro" id="IPR036772">
    <property type="entry name" value="SRCR-like_dom_sf"/>
</dbReference>
<feature type="domain" description="SRCR" evidence="18">
    <location>
        <begin position="2305"/>
        <end position="2405"/>
    </location>
</feature>
<feature type="compositionally biased region" description="Polar residues" evidence="16">
    <location>
        <begin position="2419"/>
        <end position="2432"/>
    </location>
</feature>
<evidence type="ECO:0000256" key="11">
    <source>
        <dbReference type="ARBA" id="ARBA00023180"/>
    </source>
</evidence>
<feature type="disulfide bond" evidence="15">
    <location>
        <begin position="2330"/>
        <end position="2394"/>
    </location>
</feature>
<reference evidence="21" key="1">
    <citation type="submission" date="2025-08" db="UniProtKB">
        <authorList>
            <consortium name="RefSeq"/>
        </authorList>
    </citation>
    <scope>IDENTIFICATION</scope>
    <source>
        <tissue evidence="21">Muscle</tissue>
    </source>
</reference>
<evidence type="ECO:0000256" key="5">
    <source>
        <dbReference type="ARBA" id="ARBA00022525"/>
    </source>
</evidence>
<dbReference type="PROSITE" id="PS01180">
    <property type="entry name" value="CUB"/>
    <property type="match status" value="4"/>
</dbReference>
<dbReference type="SMART" id="SM00042">
    <property type="entry name" value="CUB"/>
    <property type="match status" value="3"/>
</dbReference>
<dbReference type="FunFam" id="2.60.40.4100:FF:000005">
    <property type="entry name" value="Deleted in malignant brain tumors 1"/>
    <property type="match status" value="1"/>
</dbReference>
<dbReference type="FunFam" id="3.10.250.10:FF:000006">
    <property type="entry name" value="neurotrypsin isoform X2"/>
    <property type="match status" value="6"/>
</dbReference>
<evidence type="ECO:0000256" key="9">
    <source>
        <dbReference type="ARBA" id="ARBA00022927"/>
    </source>
</evidence>
<dbReference type="InterPro" id="IPR017977">
    <property type="entry name" value="ZP_dom_CS"/>
</dbReference>
<feature type="disulfide bond" evidence="15">
    <location>
        <begin position="961"/>
        <end position="1022"/>
    </location>
</feature>
<feature type="domain" description="SRCR" evidence="18">
    <location>
        <begin position="2185"/>
        <end position="2285"/>
    </location>
</feature>
<dbReference type="PROSITE" id="PS51034">
    <property type="entry name" value="ZP_2"/>
    <property type="match status" value="2"/>
</dbReference>
<dbReference type="GO" id="GO:0031638">
    <property type="term" value="P:zymogen activation"/>
    <property type="evidence" value="ECO:0007669"/>
    <property type="project" value="TreeGrafter"/>
</dbReference>
<feature type="disulfide bond" evidence="15">
    <location>
        <begin position="1452"/>
        <end position="1462"/>
    </location>
</feature>
<feature type="disulfide bond" evidence="15">
    <location>
        <begin position="1990"/>
        <end position="2000"/>
    </location>
</feature>
<evidence type="ECO:0000256" key="8">
    <source>
        <dbReference type="ARBA" id="ARBA00022782"/>
    </source>
</evidence>